<reference evidence="1 2" key="1">
    <citation type="submission" date="2019-09" db="EMBL/GenBank/DDBJ databases">
        <title>YIM 132548 draft genome.</title>
        <authorList>
            <person name="Jiang L."/>
        </authorList>
    </citation>
    <scope>NUCLEOTIDE SEQUENCE [LARGE SCALE GENOMIC DNA]</scope>
    <source>
        <strain evidence="1 2">YIM 132548</strain>
    </source>
</reference>
<comment type="caution">
    <text evidence="1">The sequence shown here is derived from an EMBL/GenBank/DDBJ whole genome shotgun (WGS) entry which is preliminary data.</text>
</comment>
<gene>
    <name evidence="1" type="ORF">F6X51_23965</name>
</gene>
<name>A0A6N6MGN1_9HYPH</name>
<evidence type="ECO:0000313" key="2">
    <source>
        <dbReference type="Proteomes" id="UP000441523"/>
    </source>
</evidence>
<sequence length="106" mass="11711">MTGPRHLELHLPIDEAIRLESALAAFDRLTAGAGPDRYELEAAPLLSDWRRSLMPSVEPVLIGAVEGHPRLSGRRHVATSRLLALDPQAGWARTLNRWYRLGPAAD</sequence>
<keyword evidence="2" id="KW-1185">Reference proteome</keyword>
<dbReference type="EMBL" id="VZZJ01000033">
    <property type="protein sequence ID" value="KAB1070033.1"/>
    <property type="molecule type" value="Genomic_DNA"/>
</dbReference>
<dbReference type="AlphaFoldDB" id="A0A6N6MGN1"/>
<protein>
    <submittedName>
        <fullName evidence="1">Uncharacterized protein</fullName>
    </submittedName>
</protein>
<dbReference type="RefSeq" id="WP_150966222.1">
    <property type="nucleotide sequence ID" value="NZ_VZZJ01000033.1"/>
</dbReference>
<dbReference type="Pfam" id="PF20339">
    <property type="entry name" value="DUF6634"/>
    <property type="match status" value="1"/>
</dbReference>
<proteinExistence type="predicted"/>
<accession>A0A6N6MGN1</accession>
<organism evidence="1 2">
    <name type="scientific">Methylobacterium planeticum</name>
    <dbReference type="NCBI Taxonomy" id="2615211"/>
    <lineage>
        <taxon>Bacteria</taxon>
        <taxon>Pseudomonadati</taxon>
        <taxon>Pseudomonadota</taxon>
        <taxon>Alphaproteobacteria</taxon>
        <taxon>Hyphomicrobiales</taxon>
        <taxon>Methylobacteriaceae</taxon>
        <taxon>Methylobacterium</taxon>
    </lineage>
</organism>
<evidence type="ECO:0000313" key="1">
    <source>
        <dbReference type="EMBL" id="KAB1070033.1"/>
    </source>
</evidence>
<dbReference type="InterPro" id="IPR046574">
    <property type="entry name" value="DUF6634"/>
</dbReference>
<dbReference type="Proteomes" id="UP000441523">
    <property type="component" value="Unassembled WGS sequence"/>
</dbReference>